<feature type="transmembrane region" description="Helical" evidence="1">
    <location>
        <begin position="12"/>
        <end position="35"/>
    </location>
</feature>
<evidence type="ECO:0000313" key="2">
    <source>
        <dbReference type="EMBL" id="NME69974.1"/>
    </source>
</evidence>
<protein>
    <submittedName>
        <fullName evidence="2">DUF420 domain-containing protein</fullName>
    </submittedName>
</protein>
<dbReference type="InterPro" id="IPR007352">
    <property type="entry name" value="DUF420"/>
</dbReference>
<feature type="transmembrane region" description="Helical" evidence="1">
    <location>
        <begin position="131"/>
        <end position="156"/>
    </location>
</feature>
<dbReference type="RefSeq" id="WP_169658224.1">
    <property type="nucleotide sequence ID" value="NZ_JABANE010000052.1"/>
</dbReference>
<keyword evidence="1" id="KW-0812">Transmembrane</keyword>
<feature type="transmembrane region" description="Helical" evidence="1">
    <location>
        <begin position="47"/>
        <end position="68"/>
    </location>
</feature>
<keyword evidence="1" id="KW-1133">Transmembrane helix</keyword>
<dbReference type="Proteomes" id="UP000576082">
    <property type="component" value="Unassembled WGS sequence"/>
</dbReference>
<dbReference type="PANTHER" id="PTHR37692">
    <property type="entry name" value="HYPOTHETICAL MEMBRANE SPANNING PROTEIN"/>
    <property type="match status" value="1"/>
</dbReference>
<comment type="caution">
    <text evidence="2">The sequence shown here is derived from an EMBL/GenBank/DDBJ whole genome shotgun (WGS) entry which is preliminary data.</text>
</comment>
<organism evidence="2 3">
    <name type="scientific">Flammeovirga aprica JL-4</name>
    <dbReference type="NCBI Taxonomy" id="694437"/>
    <lineage>
        <taxon>Bacteria</taxon>
        <taxon>Pseudomonadati</taxon>
        <taxon>Bacteroidota</taxon>
        <taxon>Cytophagia</taxon>
        <taxon>Cytophagales</taxon>
        <taxon>Flammeovirgaceae</taxon>
        <taxon>Flammeovirga</taxon>
    </lineage>
</organism>
<accession>A0A7X9XAU6</accession>
<dbReference type="AlphaFoldDB" id="A0A7X9XAU6"/>
<name>A0A7X9XAU6_9BACT</name>
<dbReference type="EMBL" id="JABANE010000052">
    <property type="protein sequence ID" value="NME69974.1"/>
    <property type="molecule type" value="Genomic_DNA"/>
</dbReference>
<dbReference type="Pfam" id="PF04238">
    <property type="entry name" value="DUF420"/>
    <property type="match status" value="1"/>
</dbReference>
<keyword evidence="1" id="KW-0472">Membrane</keyword>
<proteinExistence type="predicted"/>
<evidence type="ECO:0000313" key="3">
    <source>
        <dbReference type="Proteomes" id="UP000576082"/>
    </source>
</evidence>
<reference evidence="2 3" key="1">
    <citation type="submission" date="2020-04" db="EMBL/GenBank/DDBJ databases">
        <title>Flammeovirga sp. SR4, a novel species isolated from seawater.</title>
        <authorList>
            <person name="Wang X."/>
        </authorList>
    </citation>
    <scope>NUCLEOTIDE SEQUENCE [LARGE SCALE GENOMIC DNA]</scope>
    <source>
        <strain evidence="2 3">ATCC 23126</strain>
    </source>
</reference>
<evidence type="ECO:0000256" key="1">
    <source>
        <dbReference type="SAM" id="Phobius"/>
    </source>
</evidence>
<gene>
    <name evidence="2" type="ORF">HHU12_18520</name>
</gene>
<keyword evidence="3" id="KW-1185">Reference proteome</keyword>
<feature type="transmembrane region" description="Helical" evidence="1">
    <location>
        <begin position="80"/>
        <end position="99"/>
    </location>
</feature>
<feature type="transmembrane region" description="Helical" evidence="1">
    <location>
        <begin position="168"/>
        <end position="190"/>
    </location>
</feature>
<sequence length="195" mass="21675">MEHALTNKNDKLPMIVIGVVSVLIPIVVALLLFIPQTGKLGDLDVSFLPHLNAVINFSCAVVLLLGAYFAKQRKLELHKLMMYIAFTLGAIFLVSYVIYHFQGGHTVFGDLNGDGILSEAEKAEAGSLRTIYIVILLSHIVLSAVVVPFVLLAIYFAITKRLESHRKIVKWTFPIWEYVAVTGVIVYLLISPYYA</sequence>
<dbReference type="PANTHER" id="PTHR37692:SF1">
    <property type="entry name" value="DUF420 DOMAIN-CONTAINING PROTEIN"/>
    <property type="match status" value="1"/>
</dbReference>